<keyword evidence="3" id="KW-0201">Cytochrome c-type biogenesis</keyword>
<accession>A0A7W7NT46</accession>
<keyword evidence="4" id="KW-1015">Disulfide bond</keyword>
<evidence type="ECO:0000256" key="1">
    <source>
        <dbReference type="ARBA" id="ARBA00004196"/>
    </source>
</evidence>
<keyword evidence="8" id="KW-1185">Reference proteome</keyword>
<dbReference type="CDD" id="cd03010">
    <property type="entry name" value="TlpA_like_DsbE"/>
    <property type="match status" value="1"/>
</dbReference>
<dbReference type="GO" id="GO:0030288">
    <property type="term" value="C:outer membrane-bounded periplasmic space"/>
    <property type="evidence" value="ECO:0007669"/>
    <property type="project" value="InterPro"/>
</dbReference>
<dbReference type="InterPro" id="IPR050553">
    <property type="entry name" value="Thioredoxin_ResA/DsbE_sf"/>
</dbReference>
<comment type="caution">
    <text evidence="7">The sequence shown here is derived from an EMBL/GenBank/DDBJ whole genome shotgun (WGS) entry which is preliminary data.</text>
</comment>
<dbReference type="PANTHER" id="PTHR42852:SF6">
    <property type="entry name" value="THIOL:DISULFIDE INTERCHANGE PROTEIN DSBE"/>
    <property type="match status" value="1"/>
</dbReference>
<reference evidence="7 8" key="1">
    <citation type="submission" date="2020-08" db="EMBL/GenBank/DDBJ databases">
        <title>Functional genomics of gut bacteria from endangered species of beetles.</title>
        <authorList>
            <person name="Carlos-Shanley C."/>
        </authorList>
    </citation>
    <scope>NUCLEOTIDE SEQUENCE [LARGE SCALE GENOMIC DNA]</scope>
    <source>
        <strain evidence="7 8">S00224</strain>
    </source>
</reference>
<sequence>MRRLLIWAPLALFALVFALVASGLLKPGDRTIHSAMVGKPVPELAMKPLLADRPGVASAELHGKPRLLNVFASWCIPCIAEAPQLLKLKQAGVEIDAIAIRDTPEAVQAFLARNGDPYARIGDDPTGKAQIALGSSGVPETFLIDAQGRIIDQHIGDIRADDIPAILAKLEAAK</sequence>
<dbReference type="GO" id="GO:0015036">
    <property type="term" value="F:disulfide oxidoreductase activity"/>
    <property type="evidence" value="ECO:0007669"/>
    <property type="project" value="InterPro"/>
</dbReference>
<gene>
    <name evidence="7" type="ORF">HNP52_002560</name>
</gene>
<evidence type="ECO:0000256" key="2">
    <source>
        <dbReference type="ARBA" id="ARBA00007758"/>
    </source>
</evidence>
<keyword evidence="5" id="KW-0676">Redox-active center</keyword>
<dbReference type="InterPro" id="IPR013766">
    <property type="entry name" value="Thioredoxin_domain"/>
</dbReference>
<dbReference type="InterPro" id="IPR013740">
    <property type="entry name" value="Redoxin"/>
</dbReference>
<evidence type="ECO:0000256" key="4">
    <source>
        <dbReference type="ARBA" id="ARBA00023157"/>
    </source>
</evidence>
<dbReference type="RefSeq" id="WP_184167600.1">
    <property type="nucleotide sequence ID" value="NZ_JACHLN010000002.1"/>
</dbReference>
<evidence type="ECO:0000313" key="7">
    <source>
        <dbReference type="EMBL" id="MBB4839491.1"/>
    </source>
</evidence>
<evidence type="ECO:0000256" key="5">
    <source>
        <dbReference type="ARBA" id="ARBA00023284"/>
    </source>
</evidence>
<proteinExistence type="inferred from homology"/>
<dbReference type="InterPro" id="IPR004799">
    <property type="entry name" value="Periplasmic_diS_OxRdtase_DsbE"/>
</dbReference>
<dbReference type="GO" id="GO:0017004">
    <property type="term" value="P:cytochrome complex assembly"/>
    <property type="evidence" value="ECO:0007669"/>
    <property type="project" value="UniProtKB-KW"/>
</dbReference>
<dbReference type="Pfam" id="PF08534">
    <property type="entry name" value="Redoxin"/>
    <property type="match status" value="1"/>
</dbReference>
<dbReference type="Gene3D" id="3.40.30.10">
    <property type="entry name" value="Glutaredoxin"/>
    <property type="match status" value="1"/>
</dbReference>
<name>A0A7W7NT46_9SPHN</name>
<dbReference type="PANTHER" id="PTHR42852">
    <property type="entry name" value="THIOL:DISULFIDE INTERCHANGE PROTEIN DSBE"/>
    <property type="match status" value="1"/>
</dbReference>
<dbReference type="SUPFAM" id="SSF52833">
    <property type="entry name" value="Thioredoxin-like"/>
    <property type="match status" value="1"/>
</dbReference>
<dbReference type="PROSITE" id="PS51352">
    <property type="entry name" value="THIOREDOXIN_2"/>
    <property type="match status" value="1"/>
</dbReference>
<evidence type="ECO:0000313" key="8">
    <source>
        <dbReference type="Proteomes" id="UP000575241"/>
    </source>
</evidence>
<evidence type="ECO:0000259" key="6">
    <source>
        <dbReference type="PROSITE" id="PS51352"/>
    </source>
</evidence>
<feature type="domain" description="Thioredoxin" evidence="6">
    <location>
        <begin position="35"/>
        <end position="172"/>
    </location>
</feature>
<comment type="similarity">
    <text evidence="2">Belongs to the thioredoxin family. DsbE subfamily.</text>
</comment>
<dbReference type="InterPro" id="IPR036249">
    <property type="entry name" value="Thioredoxin-like_sf"/>
</dbReference>
<comment type="subcellular location">
    <subcellularLocation>
        <location evidence="1">Cell envelope</location>
    </subcellularLocation>
</comment>
<organism evidence="7 8">
    <name type="scientific">Sphingomonas kyeonggiensis</name>
    <dbReference type="NCBI Taxonomy" id="1268553"/>
    <lineage>
        <taxon>Bacteria</taxon>
        <taxon>Pseudomonadati</taxon>
        <taxon>Pseudomonadota</taxon>
        <taxon>Alphaproteobacteria</taxon>
        <taxon>Sphingomonadales</taxon>
        <taxon>Sphingomonadaceae</taxon>
        <taxon>Sphingomonas</taxon>
    </lineage>
</organism>
<evidence type="ECO:0000256" key="3">
    <source>
        <dbReference type="ARBA" id="ARBA00022748"/>
    </source>
</evidence>
<protein>
    <submittedName>
        <fullName evidence="7">Cytochrome c biogenesis protein CcmG/thiol:disulfide interchange protein DsbE</fullName>
    </submittedName>
</protein>
<dbReference type="EMBL" id="JACHLN010000002">
    <property type="protein sequence ID" value="MBB4839491.1"/>
    <property type="molecule type" value="Genomic_DNA"/>
</dbReference>
<dbReference type="AlphaFoldDB" id="A0A7W7NT46"/>
<dbReference type="Proteomes" id="UP000575241">
    <property type="component" value="Unassembled WGS sequence"/>
</dbReference>